<proteinExistence type="predicted"/>
<evidence type="ECO:0000313" key="3">
    <source>
        <dbReference type="Proteomes" id="UP000015106"/>
    </source>
</evidence>
<keyword evidence="3" id="KW-1185">Reference proteome</keyword>
<protein>
    <recommendedName>
        <fullName evidence="4">Secreted protein</fullName>
    </recommendedName>
</protein>
<reference evidence="3" key="1">
    <citation type="journal article" date="2013" name="Nature">
        <title>Draft genome of the wheat A-genome progenitor Triticum urartu.</title>
        <authorList>
            <person name="Ling H.Q."/>
            <person name="Zhao S."/>
            <person name="Liu D."/>
            <person name="Wang J."/>
            <person name="Sun H."/>
            <person name="Zhang C."/>
            <person name="Fan H."/>
            <person name="Li D."/>
            <person name="Dong L."/>
            <person name="Tao Y."/>
            <person name="Gao C."/>
            <person name="Wu H."/>
            <person name="Li Y."/>
            <person name="Cui Y."/>
            <person name="Guo X."/>
            <person name="Zheng S."/>
            <person name="Wang B."/>
            <person name="Yu K."/>
            <person name="Liang Q."/>
            <person name="Yang W."/>
            <person name="Lou X."/>
            <person name="Chen J."/>
            <person name="Feng M."/>
            <person name="Jian J."/>
            <person name="Zhang X."/>
            <person name="Luo G."/>
            <person name="Jiang Y."/>
            <person name="Liu J."/>
            <person name="Wang Z."/>
            <person name="Sha Y."/>
            <person name="Zhang B."/>
            <person name="Wu H."/>
            <person name="Tang D."/>
            <person name="Shen Q."/>
            <person name="Xue P."/>
            <person name="Zou S."/>
            <person name="Wang X."/>
            <person name="Liu X."/>
            <person name="Wang F."/>
            <person name="Yang Y."/>
            <person name="An X."/>
            <person name="Dong Z."/>
            <person name="Zhang K."/>
            <person name="Zhang X."/>
            <person name="Luo M.C."/>
            <person name="Dvorak J."/>
            <person name="Tong Y."/>
            <person name="Wang J."/>
            <person name="Yang H."/>
            <person name="Li Z."/>
            <person name="Wang D."/>
            <person name="Zhang A."/>
            <person name="Wang J."/>
        </authorList>
    </citation>
    <scope>NUCLEOTIDE SEQUENCE</scope>
    <source>
        <strain evidence="3">cv. G1812</strain>
    </source>
</reference>
<dbReference type="Gramene" id="TuG1812G0200005889.01.T01">
    <property type="protein sequence ID" value="TuG1812G0200005889.01.T01"/>
    <property type="gene ID" value="TuG1812G0200005889.01"/>
</dbReference>
<dbReference type="AlphaFoldDB" id="A0A8R7PLT7"/>
<evidence type="ECO:0000256" key="1">
    <source>
        <dbReference type="SAM" id="SignalP"/>
    </source>
</evidence>
<dbReference type="EnsemblPlants" id="TuG1812G0200005889.01.T01">
    <property type="protein sequence ID" value="TuG1812G0200005889.01.T01"/>
    <property type="gene ID" value="TuG1812G0200005889.01"/>
</dbReference>
<dbReference type="Proteomes" id="UP000015106">
    <property type="component" value="Chromosome 2"/>
</dbReference>
<feature type="chain" id="PRO_5035880011" description="Secreted protein" evidence="1">
    <location>
        <begin position="20"/>
        <end position="95"/>
    </location>
</feature>
<evidence type="ECO:0008006" key="4">
    <source>
        <dbReference type="Google" id="ProtNLM"/>
    </source>
</evidence>
<organism evidence="2 3">
    <name type="scientific">Triticum urartu</name>
    <name type="common">Red wild einkorn</name>
    <name type="synonym">Crithodium urartu</name>
    <dbReference type="NCBI Taxonomy" id="4572"/>
    <lineage>
        <taxon>Eukaryota</taxon>
        <taxon>Viridiplantae</taxon>
        <taxon>Streptophyta</taxon>
        <taxon>Embryophyta</taxon>
        <taxon>Tracheophyta</taxon>
        <taxon>Spermatophyta</taxon>
        <taxon>Magnoliopsida</taxon>
        <taxon>Liliopsida</taxon>
        <taxon>Poales</taxon>
        <taxon>Poaceae</taxon>
        <taxon>BOP clade</taxon>
        <taxon>Pooideae</taxon>
        <taxon>Triticodae</taxon>
        <taxon>Triticeae</taxon>
        <taxon>Triticinae</taxon>
        <taxon>Triticum</taxon>
    </lineage>
</organism>
<keyword evidence="1" id="KW-0732">Signal</keyword>
<evidence type="ECO:0000313" key="2">
    <source>
        <dbReference type="EnsemblPlants" id="TuG1812G0200005889.01.T01"/>
    </source>
</evidence>
<accession>A0A8R7PLT7</accession>
<feature type="signal peptide" evidence="1">
    <location>
        <begin position="1"/>
        <end position="19"/>
    </location>
</feature>
<name>A0A8R7PLT7_TRIUA</name>
<reference evidence="2" key="2">
    <citation type="submission" date="2018-03" db="EMBL/GenBank/DDBJ databases">
        <title>The Triticum urartu genome reveals the dynamic nature of wheat genome evolution.</title>
        <authorList>
            <person name="Ling H."/>
            <person name="Ma B."/>
            <person name="Shi X."/>
            <person name="Liu H."/>
            <person name="Dong L."/>
            <person name="Sun H."/>
            <person name="Cao Y."/>
            <person name="Gao Q."/>
            <person name="Zheng S."/>
            <person name="Li Y."/>
            <person name="Yu Y."/>
            <person name="Du H."/>
            <person name="Qi M."/>
            <person name="Li Y."/>
            <person name="Yu H."/>
            <person name="Cui Y."/>
            <person name="Wang N."/>
            <person name="Chen C."/>
            <person name="Wu H."/>
            <person name="Zhao Y."/>
            <person name="Zhang J."/>
            <person name="Li Y."/>
            <person name="Zhou W."/>
            <person name="Zhang B."/>
            <person name="Hu W."/>
            <person name="Eijk M."/>
            <person name="Tang J."/>
            <person name="Witsenboer H."/>
            <person name="Zhao S."/>
            <person name="Li Z."/>
            <person name="Zhang A."/>
            <person name="Wang D."/>
            <person name="Liang C."/>
        </authorList>
    </citation>
    <scope>NUCLEOTIDE SEQUENCE [LARGE SCALE GENOMIC DNA]</scope>
    <source>
        <strain evidence="2">cv. G1812</strain>
    </source>
</reference>
<reference evidence="2" key="3">
    <citation type="submission" date="2022-06" db="UniProtKB">
        <authorList>
            <consortium name="EnsemblPlants"/>
        </authorList>
    </citation>
    <scope>IDENTIFICATION</scope>
</reference>
<sequence length="95" mass="10793">MQHLYLLQILRVLISFSKQVVELMSRDEVREVALHRVNIMSRGRQVHREGNQCLLIGISGGNMPLIVCTEFQMLSCVRLSSLGYTSTQTSTQQIT</sequence>